<organism evidence="2 3">
    <name type="scientific">Pelagicoccus mobilis</name>
    <dbReference type="NCBI Taxonomy" id="415221"/>
    <lineage>
        <taxon>Bacteria</taxon>
        <taxon>Pseudomonadati</taxon>
        <taxon>Verrucomicrobiota</taxon>
        <taxon>Opitutia</taxon>
        <taxon>Puniceicoccales</taxon>
        <taxon>Pelagicoccaceae</taxon>
        <taxon>Pelagicoccus</taxon>
    </lineage>
</organism>
<comment type="caution">
    <text evidence="2">The sequence shown here is derived from an EMBL/GenBank/DDBJ whole genome shotgun (WGS) entry which is preliminary data.</text>
</comment>
<protein>
    <recommendedName>
        <fullName evidence="1">N,N-dimethylformamidase beta subunit-like C-terminal domain-containing protein</fullName>
    </recommendedName>
</protein>
<dbReference type="AlphaFoldDB" id="A0A934RY93"/>
<gene>
    <name evidence="2" type="ORF">JIN87_11295</name>
</gene>
<name>A0A934RY93_9BACT</name>
<dbReference type="PROSITE" id="PS51318">
    <property type="entry name" value="TAT"/>
    <property type="match status" value="1"/>
</dbReference>
<evidence type="ECO:0000313" key="2">
    <source>
        <dbReference type="EMBL" id="MBK1877454.1"/>
    </source>
</evidence>
<dbReference type="EMBL" id="JAENIL010000018">
    <property type="protein sequence ID" value="MBK1877454.1"/>
    <property type="molecule type" value="Genomic_DNA"/>
</dbReference>
<sequence length="548" mass="60428">MNESNDSKRGLHRRDLIKGVAAAGFGLAARGIGSSSAFAGSSVSKKEKQNRIQLENAKLGTRDWRLANTYIDPDTWWRSPRIEGYCSATSVRPGEKLKVMVSTNPVAEFDLEIFRTGYYGGMGGRSMKKFTSIQGKIQPDPPVGENRLRECKWEPSVEFVIPDDWVSGVYLGKLTTKRVVGGFRGRLTSRQGLQSYVIFIVRDDRPCDLLFQCSDVTWACYNSWPDDRWSIYHGDEENYNANGRKKWNVDPSGTGSVSFDRPHADFSQDHLVKNPNTIGSGAFLLWEFPLSYWIEQQGYDVSYISGVDTHADGKGLQRAKGFVSVGHDEFWTREMFENIAAARDAGVNLAFLSGNTAWAVVSLSDSGETPHKVIRRESLFLGKADAMAFYQERGFLEKYAAGPDAAPLLGNRYTFGNVGGGDWVCAKPDHWLYEGTGMKKGDTVKGIVGWEWNSNPATGLPGFEILANGKTKAGNGKPKPPHAGIIYDGSKGNLVFNAGSVWWAQAMSSPPGHVLPAHGAVKPQGPEPRVQRMAANLFDRIVRMGLSH</sequence>
<dbReference type="InterPro" id="IPR046540">
    <property type="entry name" value="DMFA2_C"/>
</dbReference>
<proteinExistence type="predicted"/>
<dbReference type="InterPro" id="IPR006311">
    <property type="entry name" value="TAT_signal"/>
</dbReference>
<reference evidence="2" key="1">
    <citation type="submission" date="2021-01" db="EMBL/GenBank/DDBJ databases">
        <title>Modified the classification status of verrucomicrobia.</title>
        <authorList>
            <person name="Feng X."/>
        </authorList>
    </citation>
    <scope>NUCLEOTIDE SEQUENCE</scope>
    <source>
        <strain evidence="2">KCTC 13126</strain>
    </source>
</reference>
<feature type="domain" description="N,N-dimethylformamidase beta subunit-like C-terminal" evidence="1">
    <location>
        <begin position="111"/>
        <end position="508"/>
    </location>
</feature>
<keyword evidence="3" id="KW-1185">Reference proteome</keyword>
<dbReference type="Pfam" id="PF20254">
    <property type="entry name" value="DMFA2_C"/>
    <property type="match status" value="1"/>
</dbReference>
<evidence type="ECO:0000313" key="3">
    <source>
        <dbReference type="Proteomes" id="UP000617628"/>
    </source>
</evidence>
<accession>A0A934RY93</accession>
<dbReference type="RefSeq" id="WP_200355669.1">
    <property type="nucleotide sequence ID" value="NZ_JAENIL010000018.1"/>
</dbReference>
<evidence type="ECO:0000259" key="1">
    <source>
        <dbReference type="Pfam" id="PF20254"/>
    </source>
</evidence>
<dbReference type="Proteomes" id="UP000617628">
    <property type="component" value="Unassembled WGS sequence"/>
</dbReference>